<gene>
    <name evidence="1" type="ORF">NC661_20390</name>
</gene>
<reference evidence="1" key="1">
    <citation type="submission" date="2022-06" db="EMBL/GenBank/DDBJ databases">
        <title>Aquibacillus sp. a new bacterium isolated from soil saline samples.</title>
        <authorList>
            <person name="Galisteo C."/>
            <person name="De La Haba R."/>
            <person name="Sanchez-Porro C."/>
            <person name="Ventosa A."/>
        </authorList>
    </citation>
    <scope>NUCLEOTIDE SEQUENCE</scope>
    <source>
        <strain evidence="1">JCM 12387</strain>
    </source>
</reference>
<evidence type="ECO:0000313" key="2">
    <source>
        <dbReference type="Proteomes" id="UP001145072"/>
    </source>
</evidence>
<comment type="caution">
    <text evidence="1">The sequence shown here is derived from an EMBL/GenBank/DDBJ whole genome shotgun (WGS) entry which is preliminary data.</text>
</comment>
<sequence>MLSSKKIKREEVDEQLLDTIFTLKSEWMNLKSIIERSFEPSEIGLYDLSVAEAKYFFLLREARHRKISALR</sequence>
<protein>
    <submittedName>
        <fullName evidence="1">YaaL family protein</fullName>
    </submittedName>
</protein>
<dbReference type="InterPro" id="IPR019644">
    <property type="entry name" value="DUF2508"/>
</dbReference>
<dbReference type="AlphaFoldDB" id="A0A9X3WS05"/>
<dbReference type="RefSeq" id="WP_259870478.1">
    <property type="nucleotide sequence ID" value="NZ_JAMQJZ010000027.1"/>
</dbReference>
<organism evidence="1 2">
    <name type="scientific">Aquibacillus koreensis</name>
    <dbReference type="NCBI Taxonomy" id="279446"/>
    <lineage>
        <taxon>Bacteria</taxon>
        <taxon>Bacillati</taxon>
        <taxon>Bacillota</taxon>
        <taxon>Bacilli</taxon>
        <taxon>Bacillales</taxon>
        <taxon>Bacillaceae</taxon>
        <taxon>Aquibacillus</taxon>
    </lineage>
</organism>
<name>A0A9X3WS05_9BACI</name>
<accession>A0A9X3WS05</accession>
<keyword evidence="2" id="KW-1185">Reference proteome</keyword>
<dbReference type="Pfam" id="PF10704">
    <property type="entry name" value="DUF2508"/>
    <property type="match status" value="1"/>
</dbReference>
<dbReference type="Proteomes" id="UP001145072">
    <property type="component" value="Unassembled WGS sequence"/>
</dbReference>
<dbReference type="EMBL" id="JAMQJZ010000027">
    <property type="protein sequence ID" value="MDC3422716.1"/>
    <property type="molecule type" value="Genomic_DNA"/>
</dbReference>
<proteinExistence type="predicted"/>
<evidence type="ECO:0000313" key="1">
    <source>
        <dbReference type="EMBL" id="MDC3422716.1"/>
    </source>
</evidence>